<gene>
    <name evidence="1" type="ORF">GGR28_000778</name>
</gene>
<proteinExistence type="predicted"/>
<dbReference type="Proteomes" id="UP000576209">
    <property type="component" value="Unassembled WGS sequence"/>
</dbReference>
<protein>
    <submittedName>
        <fullName evidence="1">Uncharacterized protein</fullName>
    </submittedName>
</protein>
<reference evidence="1 2" key="1">
    <citation type="submission" date="2020-08" db="EMBL/GenBank/DDBJ databases">
        <title>Genomic Encyclopedia of Type Strains, Phase IV (KMG-IV): sequencing the most valuable type-strain genomes for metagenomic binning, comparative biology and taxonomic classification.</title>
        <authorList>
            <person name="Goeker M."/>
        </authorList>
    </citation>
    <scope>NUCLEOTIDE SEQUENCE [LARGE SCALE GENOMIC DNA]</scope>
    <source>
        <strain evidence="1 2">DSM 105137</strain>
    </source>
</reference>
<organism evidence="1 2">
    <name type="scientific">Neolewinella aquimaris</name>
    <dbReference type="NCBI Taxonomy" id="1835722"/>
    <lineage>
        <taxon>Bacteria</taxon>
        <taxon>Pseudomonadati</taxon>
        <taxon>Bacteroidota</taxon>
        <taxon>Saprospiria</taxon>
        <taxon>Saprospirales</taxon>
        <taxon>Lewinellaceae</taxon>
        <taxon>Neolewinella</taxon>
    </lineage>
</organism>
<dbReference type="RefSeq" id="WP_183494397.1">
    <property type="nucleotide sequence ID" value="NZ_JACIFF010000001.1"/>
</dbReference>
<keyword evidence="2" id="KW-1185">Reference proteome</keyword>
<dbReference type="EMBL" id="JACIFF010000001">
    <property type="protein sequence ID" value="MBB4078177.1"/>
    <property type="molecule type" value="Genomic_DNA"/>
</dbReference>
<evidence type="ECO:0000313" key="1">
    <source>
        <dbReference type="EMBL" id="MBB4078177.1"/>
    </source>
</evidence>
<dbReference type="AlphaFoldDB" id="A0A840E4X2"/>
<evidence type="ECO:0000313" key="2">
    <source>
        <dbReference type="Proteomes" id="UP000576209"/>
    </source>
</evidence>
<comment type="caution">
    <text evidence="1">The sequence shown here is derived from an EMBL/GenBank/DDBJ whole genome shotgun (WGS) entry which is preliminary data.</text>
</comment>
<sequence length="511" mass="57876">MENISAQLVLTTKYGQASFGLTVYEDGTVDVSELPFQHLPESVYKLTYGSDWAVVCEYFKSLAATLPYRVSATLLSPQPPPELLGVVSAYRAAFPSPECYGPFTEFWARHPKQHGLFSFRDDRVNAALDALRQRGRQRNLEKFGPYLQDYLIALLPIANHRTTVYVYAAIGALGTEAARDYLLKELESEGRHPFTNKILRALTFASDADTFHRLVAVYRAGKFSTEEVLQHLLFLGRFGSELALDHVRELLSAYPTEAEAIGRTLGDLGLTEAEIAQLLTAEFERQREYYALDPLLRAVNRRQVAGHRIDLAAMNAKADDPAFLELPPVNWPQQLEEGWRELVADTPASEVYEVLGHYIVRPEPRLQRNAILQLKASRSRTPTDDRLPYEIERRLRELVASRYDKIYVEVLNILGGNPLVLRERKKMLLAVLNISIGSRYRFVVLNALRMIGDTDTLRQFSRAYYGREIATAPVGSERLQQIAGLLPYLDKYLGNTEDLHTALKARRSSRS</sequence>
<accession>A0A840E4X2</accession>
<name>A0A840E4X2_9BACT</name>